<sequence length="187" mass="22070">MKVISFQYISLFHVYIGRPIVLATSTHLSLWTLELTDLFLTIYKQPQLCLCYSSFVIGNHKGYTLQDVELDVKNLERCYYASWFTGWLWLFIKESRSFYLEKGSVFVSFRMQWKTVKMALLDTRKMTAEPKHGQWLIMISTYQKLELFYYGPTNRTSSDEIMKQRGQLTFPLTDDEPSSLHSPYPIL</sequence>
<name>A0ABR2EL17_9ROSI</name>
<accession>A0ABR2EL17</accession>
<evidence type="ECO:0000313" key="1">
    <source>
        <dbReference type="EMBL" id="KAK8562565.1"/>
    </source>
</evidence>
<reference evidence="1 2" key="1">
    <citation type="journal article" date="2024" name="G3 (Bethesda)">
        <title>Genome assembly of Hibiscus sabdariffa L. provides insights into metabolisms of medicinal natural products.</title>
        <authorList>
            <person name="Kim T."/>
        </authorList>
    </citation>
    <scope>NUCLEOTIDE SEQUENCE [LARGE SCALE GENOMIC DNA]</scope>
    <source>
        <strain evidence="1">TK-2024</strain>
        <tissue evidence="1">Old leaves</tissue>
    </source>
</reference>
<dbReference type="Proteomes" id="UP001472677">
    <property type="component" value="Unassembled WGS sequence"/>
</dbReference>
<protein>
    <submittedName>
        <fullName evidence="1">Uncharacterized protein</fullName>
    </submittedName>
</protein>
<comment type="caution">
    <text evidence="1">The sequence shown here is derived from an EMBL/GenBank/DDBJ whole genome shotgun (WGS) entry which is preliminary data.</text>
</comment>
<dbReference type="EMBL" id="JBBPBM010000012">
    <property type="protein sequence ID" value="KAK8562565.1"/>
    <property type="molecule type" value="Genomic_DNA"/>
</dbReference>
<gene>
    <name evidence="1" type="ORF">V6N12_010641</name>
</gene>
<organism evidence="1 2">
    <name type="scientific">Hibiscus sabdariffa</name>
    <name type="common">roselle</name>
    <dbReference type="NCBI Taxonomy" id="183260"/>
    <lineage>
        <taxon>Eukaryota</taxon>
        <taxon>Viridiplantae</taxon>
        <taxon>Streptophyta</taxon>
        <taxon>Embryophyta</taxon>
        <taxon>Tracheophyta</taxon>
        <taxon>Spermatophyta</taxon>
        <taxon>Magnoliopsida</taxon>
        <taxon>eudicotyledons</taxon>
        <taxon>Gunneridae</taxon>
        <taxon>Pentapetalae</taxon>
        <taxon>rosids</taxon>
        <taxon>malvids</taxon>
        <taxon>Malvales</taxon>
        <taxon>Malvaceae</taxon>
        <taxon>Malvoideae</taxon>
        <taxon>Hibiscus</taxon>
    </lineage>
</organism>
<evidence type="ECO:0000313" key="2">
    <source>
        <dbReference type="Proteomes" id="UP001472677"/>
    </source>
</evidence>
<keyword evidence="2" id="KW-1185">Reference proteome</keyword>
<proteinExistence type="predicted"/>